<evidence type="ECO:0000313" key="7">
    <source>
        <dbReference type="EMBL" id="EPQ67660.1"/>
    </source>
</evidence>
<evidence type="ECO:0000313" key="9">
    <source>
        <dbReference type="Proteomes" id="UP000053110"/>
    </source>
</evidence>
<comment type="similarity">
    <text evidence="2">Belongs to the eukaryotic RPA49/POLR1E RNA polymerase subunit family.</text>
</comment>
<keyword evidence="4" id="KW-0804">Transcription</keyword>
<evidence type="ECO:0000256" key="3">
    <source>
        <dbReference type="ARBA" id="ARBA00022478"/>
    </source>
</evidence>
<evidence type="ECO:0000256" key="6">
    <source>
        <dbReference type="SAM" id="MobiDB-lite"/>
    </source>
</evidence>
<evidence type="ECO:0000256" key="2">
    <source>
        <dbReference type="ARBA" id="ARBA00009430"/>
    </source>
</evidence>
<dbReference type="AlphaFoldDB" id="A0A061HS93"/>
<proteinExistence type="inferred from homology"/>
<dbReference type="Proteomes" id="UP000053110">
    <property type="component" value="Unassembled WGS sequence"/>
</dbReference>
<dbReference type="EMBL" id="UIGY01000001">
    <property type="protein sequence ID" value="SUZ07108.1"/>
    <property type="molecule type" value="Genomic_DNA"/>
</dbReference>
<dbReference type="GO" id="GO:0005730">
    <property type="term" value="C:nucleolus"/>
    <property type="evidence" value="ECO:0007669"/>
    <property type="project" value="UniProtKB-SubCell"/>
</dbReference>
<feature type="region of interest" description="Disordered" evidence="6">
    <location>
        <begin position="1"/>
        <end position="26"/>
    </location>
</feature>
<evidence type="ECO:0000256" key="1">
    <source>
        <dbReference type="ARBA" id="ARBA00004604"/>
    </source>
</evidence>
<evidence type="ECO:0000256" key="5">
    <source>
        <dbReference type="ARBA" id="ARBA00023242"/>
    </source>
</evidence>
<dbReference type="InterPro" id="IPR009668">
    <property type="entry name" value="RNA_pol-assoc_fac_A49-like"/>
</dbReference>
<evidence type="ECO:0000256" key="4">
    <source>
        <dbReference type="ARBA" id="ARBA00023163"/>
    </source>
</evidence>
<keyword evidence="3" id="KW-0240">DNA-directed RNA polymerase</keyword>
<sequence>MSNNNGSIKNRKRRNSNNFTQPSKRLQFELDNPITVEVRQEAQCPPIIASSPGLQVSSSTILRPYVKPLVKAKKDNASLLNQEMLLHSAEHPKIDYTAKDESLGVSDPLVKHYIGLYNPKSGKLEVTEARRMIIRGNVKAYIYEDEQERTLNNIREQRNILGQTFGTKKARRAIASAVENAISPDIYLRNSDGPPVANTATVAMLANMAETTKGMNSRAALAKIADEGKPRPRANEDATSVQDVYTIDSLIGEDILKMLPIKEWQDKLKMNEEIFLRSKFVASRIQKYTNDYKMLKVLRFALLLIQIYQSSRSSREGKRLPRRDELKDIVGDIPEAVLGNVKQKFSEDGIINKYRCDLLITHLCVISLIVDNFETDTSDLKEDLQLELSQITKYFAEVGAKSTALGKAETTRLGKSVASQRRLAKLKLPLVFPKLSYGGRKK</sequence>
<dbReference type="Pfam" id="PF06870">
    <property type="entry name" value="RNA_pol_I_A49"/>
    <property type="match status" value="1"/>
</dbReference>
<reference evidence="9" key="1">
    <citation type="journal article" date="2013" name="Nat. Genet.">
        <title>The wheat powdery mildew genome shows the unique evolution of an obligate biotroph.</title>
        <authorList>
            <person name="Wicker T."/>
            <person name="Oberhaensli S."/>
            <person name="Parlange F."/>
            <person name="Buchmann J.P."/>
            <person name="Shatalina M."/>
            <person name="Roffler S."/>
            <person name="Ben-David R."/>
            <person name="Dolezel J."/>
            <person name="Simkova H."/>
            <person name="Schulze-Lefert P."/>
            <person name="Spanu P.D."/>
            <person name="Bruggmann R."/>
            <person name="Amselem J."/>
            <person name="Quesneville H."/>
            <person name="Ver Loren van Themaat E."/>
            <person name="Paape T."/>
            <person name="Shimizu K.K."/>
            <person name="Keller B."/>
        </authorList>
    </citation>
    <scope>NUCLEOTIDE SEQUENCE [LARGE SCALE GENOMIC DNA]</scope>
    <source>
        <strain evidence="9">96224</strain>
    </source>
</reference>
<dbReference type="GO" id="GO:0003677">
    <property type="term" value="F:DNA binding"/>
    <property type="evidence" value="ECO:0007669"/>
    <property type="project" value="InterPro"/>
</dbReference>
<dbReference type="HOGENOM" id="CLU_034953_1_0_1"/>
<name>A0A061HS93_BLUGR</name>
<reference evidence="7" key="2">
    <citation type="submission" date="2013-01" db="EMBL/GenBank/DDBJ databases">
        <title>The wheat powdery mildew genome reveals unique evolution of an obligate biotroph.</title>
        <authorList>
            <person name="Oberhaensli S."/>
            <person name="Wicker T."/>
            <person name="Keller B."/>
        </authorList>
    </citation>
    <scope>NUCLEOTIDE SEQUENCE</scope>
    <source>
        <strain evidence="7">96224</strain>
    </source>
</reference>
<dbReference type="GO" id="GO:0006351">
    <property type="term" value="P:DNA-templated transcription"/>
    <property type="evidence" value="ECO:0007669"/>
    <property type="project" value="InterPro"/>
</dbReference>
<evidence type="ECO:0000313" key="8">
    <source>
        <dbReference type="EMBL" id="SUZ07108.1"/>
    </source>
</evidence>
<dbReference type="OrthoDB" id="532500at2759"/>
<protein>
    <submittedName>
        <fullName evidence="8">Bgt-3790</fullName>
    </submittedName>
    <submittedName>
        <fullName evidence="7">RNA polymerase</fullName>
    </submittedName>
</protein>
<organism evidence="8">
    <name type="scientific">Blumeria graminis f. sp. tritici 96224</name>
    <dbReference type="NCBI Taxonomy" id="1268274"/>
    <lineage>
        <taxon>Eukaryota</taxon>
        <taxon>Fungi</taxon>
        <taxon>Dikarya</taxon>
        <taxon>Ascomycota</taxon>
        <taxon>Pezizomycotina</taxon>
        <taxon>Leotiomycetes</taxon>
        <taxon>Erysiphales</taxon>
        <taxon>Erysiphaceae</taxon>
        <taxon>Blumeria</taxon>
    </lineage>
</organism>
<gene>
    <name evidence="7" type="ORF">BGT96224_3790</name>
    <name evidence="8" type="ORF">BGT96224V2_LOCUS498</name>
</gene>
<keyword evidence="5" id="KW-0539">Nucleus</keyword>
<dbReference type="PANTHER" id="PTHR14440">
    <property type="entry name" value="DNA-DIRECTED RNA POLYMERASE I SUBUNIT RPA49"/>
    <property type="match status" value="1"/>
</dbReference>
<dbReference type="GO" id="GO:0000428">
    <property type="term" value="C:DNA-directed RNA polymerase complex"/>
    <property type="evidence" value="ECO:0007669"/>
    <property type="project" value="UniProtKB-KW"/>
</dbReference>
<accession>A0A061HS93</accession>
<dbReference type="EMBL" id="KE373421">
    <property type="protein sequence ID" value="EPQ67660.1"/>
    <property type="molecule type" value="Genomic_DNA"/>
</dbReference>
<comment type="subcellular location">
    <subcellularLocation>
        <location evidence="1">Nucleus</location>
        <location evidence="1">Nucleolus</location>
    </subcellularLocation>
</comment>
<reference evidence="8" key="3">
    <citation type="submission" date="2018-07" db="EMBL/GenBank/DDBJ databases">
        <authorList>
            <person name="Quirk P.G."/>
            <person name="Krulwich T.A."/>
        </authorList>
    </citation>
    <scope>NUCLEOTIDE SEQUENCE</scope>
    <source>
        <strain evidence="8">96224</strain>
    </source>
</reference>